<evidence type="ECO:0000313" key="1">
    <source>
        <dbReference type="EMBL" id="KAI9176812.1"/>
    </source>
</evidence>
<reference evidence="1" key="1">
    <citation type="journal article" date="2022" name="Plant J.">
        <title>Strategies of tolerance reflected in two North American maple genomes.</title>
        <authorList>
            <person name="McEvoy S.L."/>
            <person name="Sezen U.U."/>
            <person name="Trouern-Trend A."/>
            <person name="McMahon S.M."/>
            <person name="Schaberg P.G."/>
            <person name="Yang J."/>
            <person name="Wegrzyn J.L."/>
            <person name="Swenson N.G."/>
        </authorList>
    </citation>
    <scope>NUCLEOTIDE SEQUENCE</scope>
    <source>
        <strain evidence="1">91603</strain>
    </source>
</reference>
<protein>
    <submittedName>
        <fullName evidence="1">Uncharacterized protein</fullName>
    </submittedName>
</protein>
<proteinExistence type="predicted"/>
<dbReference type="AlphaFoldDB" id="A0AAD5ITS9"/>
<organism evidence="1 2">
    <name type="scientific">Acer negundo</name>
    <name type="common">Box elder</name>
    <dbReference type="NCBI Taxonomy" id="4023"/>
    <lineage>
        <taxon>Eukaryota</taxon>
        <taxon>Viridiplantae</taxon>
        <taxon>Streptophyta</taxon>
        <taxon>Embryophyta</taxon>
        <taxon>Tracheophyta</taxon>
        <taxon>Spermatophyta</taxon>
        <taxon>Magnoliopsida</taxon>
        <taxon>eudicotyledons</taxon>
        <taxon>Gunneridae</taxon>
        <taxon>Pentapetalae</taxon>
        <taxon>rosids</taxon>
        <taxon>malvids</taxon>
        <taxon>Sapindales</taxon>
        <taxon>Sapindaceae</taxon>
        <taxon>Hippocastanoideae</taxon>
        <taxon>Acereae</taxon>
        <taxon>Acer</taxon>
    </lineage>
</organism>
<dbReference type="EMBL" id="JAJSOW010000102">
    <property type="protein sequence ID" value="KAI9176812.1"/>
    <property type="molecule type" value="Genomic_DNA"/>
</dbReference>
<dbReference type="Proteomes" id="UP001064489">
    <property type="component" value="Chromosome 5"/>
</dbReference>
<name>A0AAD5ITS9_ACENE</name>
<evidence type="ECO:0000313" key="2">
    <source>
        <dbReference type="Proteomes" id="UP001064489"/>
    </source>
</evidence>
<comment type="caution">
    <text evidence="1">The sequence shown here is derived from an EMBL/GenBank/DDBJ whole genome shotgun (WGS) entry which is preliminary data.</text>
</comment>
<reference evidence="1" key="2">
    <citation type="submission" date="2023-02" db="EMBL/GenBank/DDBJ databases">
        <authorList>
            <person name="Swenson N.G."/>
            <person name="Wegrzyn J.L."/>
            <person name="Mcevoy S.L."/>
        </authorList>
    </citation>
    <scope>NUCLEOTIDE SEQUENCE</scope>
    <source>
        <strain evidence="1">91603</strain>
        <tissue evidence="1">Leaf</tissue>
    </source>
</reference>
<sequence length="90" mass="10212">MQGFRQFHQIRPTEMLPCVCSSPIEGDDVISSIISVSVCHRKCMPSLLIFIYEFSGSSECVVEMYGEDGKDDRTVEDEWRYDLPGSLDAK</sequence>
<keyword evidence="2" id="KW-1185">Reference proteome</keyword>
<accession>A0AAD5ITS9</accession>
<gene>
    <name evidence="1" type="ORF">LWI28_007497</name>
</gene>